<reference evidence="2 3" key="1">
    <citation type="journal article" date="2007" name="Science">
        <title>The Chlamydomonas genome reveals the evolution of key animal and plant functions.</title>
        <authorList>
            <person name="Merchant S.S."/>
            <person name="Prochnik S.E."/>
            <person name="Vallon O."/>
            <person name="Harris E.H."/>
            <person name="Karpowicz S.J."/>
            <person name="Witman G.B."/>
            <person name="Terry A."/>
            <person name="Salamov A."/>
            <person name="Fritz-Laylin L.K."/>
            <person name="Marechal-Drouard L."/>
            <person name="Marshall W.F."/>
            <person name="Qu L.H."/>
            <person name="Nelson D.R."/>
            <person name="Sanderfoot A.A."/>
            <person name="Spalding M.H."/>
            <person name="Kapitonov V.V."/>
            <person name="Ren Q."/>
            <person name="Ferris P."/>
            <person name="Lindquist E."/>
            <person name="Shapiro H."/>
            <person name="Lucas S.M."/>
            <person name="Grimwood J."/>
            <person name="Schmutz J."/>
            <person name="Cardol P."/>
            <person name="Cerutti H."/>
            <person name="Chanfreau G."/>
            <person name="Chen C.L."/>
            <person name="Cognat V."/>
            <person name="Croft M.T."/>
            <person name="Dent R."/>
            <person name="Dutcher S."/>
            <person name="Fernandez E."/>
            <person name="Fukuzawa H."/>
            <person name="Gonzalez-Ballester D."/>
            <person name="Gonzalez-Halphen D."/>
            <person name="Hallmann A."/>
            <person name="Hanikenne M."/>
            <person name="Hippler M."/>
            <person name="Inwood W."/>
            <person name="Jabbari K."/>
            <person name="Kalanon M."/>
            <person name="Kuras R."/>
            <person name="Lefebvre P.A."/>
            <person name="Lemaire S.D."/>
            <person name="Lobanov A.V."/>
            <person name="Lohr M."/>
            <person name="Manuell A."/>
            <person name="Meier I."/>
            <person name="Mets L."/>
            <person name="Mittag M."/>
            <person name="Mittelmeier T."/>
            <person name="Moroney J.V."/>
            <person name="Moseley J."/>
            <person name="Napoli C."/>
            <person name="Nedelcu A.M."/>
            <person name="Niyogi K."/>
            <person name="Novoselov S.V."/>
            <person name="Paulsen I.T."/>
            <person name="Pazour G."/>
            <person name="Purton S."/>
            <person name="Ral J.P."/>
            <person name="Riano-Pachon D.M."/>
            <person name="Riekhof W."/>
            <person name="Rymarquis L."/>
            <person name="Schroda M."/>
            <person name="Stern D."/>
            <person name="Umen J."/>
            <person name="Willows R."/>
            <person name="Wilson N."/>
            <person name="Zimmer S.L."/>
            <person name="Allmer J."/>
            <person name="Balk J."/>
            <person name="Bisova K."/>
            <person name="Chen C.J."/>
            <person name="Elias M."/>
            <person name="Gendler K."/>
            <person name="Hauser C."/>
            <person name="Lamb M.R."/>
            <person name="Ledford H."/>
            <person name="Long J.C."/>
            <person name="Minagawa J."/>
            <person name="Page M.D."/>
            <person name="Pan J."/>
            <person name="Pootakham W."/>
            <person name="Roje S."/>
            <person name="Rose A."/>
            <person name="Stahlberg E."/>
            <person name="Terauchi A.M."/>
            <person name="Yang P."/>
            <person name="Ball S."/>
            <person name="Bowler C."/>
            <person name="Dieckmann C.L."/>
            <person name="Gladyshev V.N."/>
            <person name="Green P."/>
            <person name="Jorgensen R."/>
            <person name="Mayfield S."/>
            <person name="Mueller-Roeber B."/>
            <person name="Rajamani S."/>
            <person name="Sayre R.T."/>
            <person name="Brokstein P."/>
            <person name="Dubchak I."/>
            <person name="Goodstein D."/>
            <person name="Hornick L."/>
            <person name="Huang Y.W."/>
            <person name="Jhaveri J."/>
            <person name="Luo Y."/>
            <person name="Martinez D."/>
            <person name="Ngau W.C."/>
            <person name="Otillar B."/>
            <person name="Poliakov A."/>
            <person name="Porter A."/>
            <person name="Szajkowski L."/>
            <person name="Werner G."/>
            <person name="Zhou K."/>
            <person name="Grigoriev I.V."/>
            <person name="Rokhsar D.S."/>
            <person name="Grossman A.R."/>
        </authorList>
    </citation>
    <scope>NUCLEOTIDE SEQUENCE [LARGE SCALE GENOMIC DNA]</scope>
    <source>
        <strain evidence="3">CC-503</strain>
    </source>
</reference>
<dbReference type="Gramene" id="PNW87559">
    <property type="protein sequence ID" value="PNW87559"/>
    <property type="gene ID" value="CHLRE_02g141351v5"/>
</dbReference>
<dbReference type="Proteomes" id="UP000006906">
    <property type="component" value="Chromosome 2"/>
</dbReference>
<feature type="compositionally biased region" description="Gly residues" evidence="1">
    <location>
        <begin position="129"/>
        <end position="139"/>
    </location>
</feature>
<dbReference type="EMBL" id="CM008963">
    <property type="protein sequence ID" value="PNW87559.1"/>
    <property type="molecule type" value="Genomic_DNA"/>
</dbReference>
<dbReference type="PaxDb" id="3055-EDP01995"/>
<gene>
    <name evidence="2" type="ORF">CHLRE_02g141351v5</name>
</gene>
<dbReference type="RefSeq" id="XP_042927820.1">
    <property type="nucleotide sequence ID" value="XM_043060084.1"/>
</dbReference>
<dbReference type="KEGG" id="cre:CHLRE_02g141351v5"/>
<evidence type="ECO:0000256" key="1">
    <source>
        <dbReference type="SAM" id="MobiDB-lite"/>
    </source>
</evidence>
<feature type="region of interest" description="Disordered" evidence="1">
    <location>
        <begin position="115"/>
        <end position="139"/>
    </location>
</feature>
<dbReference type="GeneID" id="66052537"/>
<keyword evidence="3" id="KW-1185">Reference proteome</keyword>
<evidence type="ECO:0000313" key="3">
    <source>
        <dbReference type="Proteomes" id="UP000006906"/>
    </source>
</evidence>
<sequence length="139" mass="14479">MVGIDTGRAKPVVAAISKRGIQRPSDHLDVPSRAFYRDMGMALSRTWSEGRASQPAVRAALNALSAAGGLHNGVASKWRDTLQAERQHEATLRQEYLLHAARLPAAADVAVPPQAWSPRPRGGHCHGTTAGGGGSGGGG</sequence>
<proteinExistence type="predicted"/>
<accession>A0A2K3E454</accession>
<dbReference type="AlphaFoldDB" id="A0A2K3E454"/>
<organism evidence="2 3">
    <name type="scientific">Chlamydomonas reinhardtii</name>
    <name type="common">Chlamydomonas smithii</name>
    <dbReference type="NCBI Taxonomy" id="3055"/>
    <lineage>
        <taxon>Eukaryota</taxon>
        <taxon>Viridiplantae</taxon>
        <taxon>Chlorophyta</taxon>
        <taxon>core chlorophytes</taxon>
        <taxon>Chlorophyceae</taxon>
        <taxon>CS clade</taxon>
        <taxon>Chlamydomonadales</taxon>
        <taxon>Chlamydomonadaceae</taxon>
        <taxon>Chlamydomonas</taxon>
    </lineage>
</organism>
<dbReference type="InParanoid" id="A0A2K3E454"/>
<name>A0A2K3E454_CHLRE</name>
<evidence type="ECO:0000313" key="2">
    <source>
        <dbReference type="EMBL" id="PNW87559.1"/>
    </source>
</evidence>
<protein>
    <submittedName>
        <fullName evidence="2">Uncharacterized protein</fullName>
    </submittedName>
</protein>